<evidence type="ECO:0000259" key="14">
    <source>
        <dbReference type="Pfam" id="PF07715"/>
    </source>
</evidence>
<dbReference type="SUPFAM" id="SSF56935">
    <property type="entry name" value="Porins"/>
    <property type="match status" value="1"/>
</dbReference>
<dbReference type="CDD" id="cd01347">
    <property type="entry name" value="ligand_gated_channel"/>
    <property type="match status" value="1"/>
</dbReference>
<dbReference type="PANTHER" id="PTHR30069">
    <property type="entry name" value="TONB-DEPENDENT OUTER MEMBRANE RECEPTOR"/>
    <property type="match status" value="1"/>
</dbReference>
<evidence type="ECO:0000313" key="16">
    <source>
        <dbReference type="Proteomes" id="UP001501126"/>
    </source>
</evidence>
<evidence type="ECO:0000256" key="9">
    <source>
        <dbReference type="ARBA" id="ARBA00023237"/>
    </source>
</evidence>
<proteinExistence type="inferred from homology"/>
<name>A0ABP3Y5E4_9FLAO</name>
<feature type="domain" description="TonB-dependent receptor-like beta-barrel" evidence="13">
    <location>
        <begin position="350"/>
        <end position="775"/>
    </location>
</feature>
<evidence type="ECO:0000256" key="10">
    <source>
        <dbReference type="PROSITE-ProRule" id="PRU01360"/>
    </source>
</evidence>
<dbReference type="InterPro" id="IPR012910">
    <property type="entry name" value="Plug_dom"/>
</dbReference>
<keyword evidence="5 12" id="KW-0732">Signal</keyword>
<evidence type="ECO:0000313" key="15">
    <source>
        <dbReference type="EMBL" id="GAA0875379.1"/>
    </source>
</evidence>
<evidence type="ECO:0000256" key="2">
    <source>
        <dbReference type="ARBA" id="ARBA00022448"/>
    </source>
</evidence>
<evidence type="ECO:0000259" key="13">
    <source>
        <dbReference type="Pfam" id="PF00593"/>
    </source>
</evidence>
<keyword evidence="8 15" id="KW-0675">Receptor</keyword>
<dbReference type="InterPro" id="IPR000531">
    <property type="entry name" value="Beta-barrel_TonB"/>
</dbReference>
<feature type="chain" id="PRO_5047085087" evidence="12">
    <location>
        <begin position="20"/>
        <end position="802"/>
    </location>
</feature>
<dbReference type="Gene3D" id="2.40.170.20">
    <property type="entry name" value="TonB-dependent receptor, beta-barrel domain"/>
    <property type="match status" value="1"/>
</dbReference>
<dbReference type="InterPro" id="IPR036942">
    <property type="entry name" value="Beta-barrel_TonB_sf"/>
</dbReference>
<dbReference type="InterPro" id="IPR037066">
    <property type="entry name" value="Plug_dom_sf"/>
</dbReference>
<sequence length="802" mass="89844">MKNSILTFVLLLCAQQVFSQIATVVDKETGNPVEFASFYRENPELVKTTNAKGQINLHSFIDAEKIFVRSFGYKEIETDFTTIESAGLTIELEQTSVMLDHIVVSASRSEQLSRDVPVKIKTISAKEIALQNPQTTADLLGQSGEVFIQKSQQGGGSPMIRGFATNRLVIAVDGVRMNNAIFRSGNLQNIISIDPFSIESAEVMFGPGSVMYGSDAIGGVMSFQTLKPQFSVDGKTLTKGSAAARYASANNEFAGHFDINVGGKKWASLTSVSFNRYGDLKMGSHGTDDYLRTFTVERVDSMDVAKANSDPETQLNSGFTQTGIMQKIRFKSSEKWEFYYNFHMNTTSDYDRYDRLIETSGNTPKSAEWRYGPQIWMMNNLTISNYARGKMYDQLMIRLAHQYFQESRIDRKFNNVRRRTRTEEVHAYSLNADFFKNLGGSKHKLFYGLEGVFNDISSVGVQEDINTGVRSSTSARYPNSMWSTYAAYLSYQYKVNEKFILNAGARYSHFMIQADFDTTNFTLPFTEASLNNGAVNGNLGFVIHPSKKWTIQFNASTGYRAPNIDDLGKIFDSEPGSVIVPNPNLKAEYAYNADLGIAKVFGDWMKIDATGYFTYLTNALVRRDYTLNGQDSIVYDGQLSQVQAIQNAASAYVWGIQAGVDVKLPAGFGISSHINYQYGEEEMDNGTRSRSRHAAPLFGQTRLYYSNSKVRVEAYAVYNGGLSFDELPVEEQGKTFIYAKDENGNPYSPSWYTLNLRMSYDINKTFTVTGGIENITNQRYRSYSSGLAAPGRNFILSLRMKF</sequence>
<accession>A0ABP3Y5E4</accession>
<evidence type="ECO:0000256" key="4">
    <source>
        <dbReference type="ARBA" id="ARBA00022692"/>
    </source>
</evidence>
<organism evidence="15 16">
    <name type="scientific">Wandonia haliotis</name>
    <dbReference type="NCBI Taxonomy" id="574963"/>
    <lineage>
        <taxon>Bacteria</taxon>
        <taxon>Pseudomonadati</taxon>
        <taxon>Bacteroidota</taxon>
        <taxon>Flavobacteriia</taxon>
        <taxon>Flavobacteriales</taxon>
        <taxon>Crocinitomicaceae</taxon>
        <taxon>Wandonia</taxon>
    </lineage>
</organism>
<comment type="similarity">
    <text evidence="10 11">Belongs to the TonB-dependent receptor family.</text>
</comment>
<feature type="signal peptide" evidence="12">
    <location>
        <begin position="1"/>
        <end position="19"/>
    </location>
</feature>
<keyword evidence="16" id="KW-1185">Reference proteome</keyword>
<dbReference type="InterPro" id="IPR010917">
    <property type="entry name" value="TonB_rcpt_CS"/>
</dbReference>
<evidence type="ECO:0000256" key="3">
    <source>
        <dbReference type="ARBA" id="ARBA00022452"/>
    </source>
</evidence>
<dbReference type="Pfam" id="PF07715">
    <property type="entry name" value="Plug"/>
    <property type="match status" value="1"/>
</dbReference>
<dbReference type="PROSITE" id="PS52016">
    <property type="entry name" value="TONB_DEPENDENT_REC_3"/>
    <property type="match status" value="1"/>
</dbReference>
<dbReference type="RefSeq" id="WP_343786793.1">
    <property type="nucleotide sequence ID" value="NZ_BAAAFH010000011.1"/>
</dbReference>
<evidence type="ECO:0000256" key="8">
    <source>
        <dbReference type="ARBA" id="ARBA00023170"/>
    </source>
</evidence>
<evidence type="ECO:0000256" key="5">
    <source>
        <dbReference type="ARBA" id="ARBA00022729"/>
    </source>
</evidence>
<dbReference type="Gene3D" id="2.170.130.10">
    <property type="entry name" value="TonB-dependent receptor, plug domain"/>
    <property type="match status" value="1"/>
</dbReference>
<dbReference type="Proteomes" id="UP001501126">
    <property type="component" value="Unassembled WGS sequence"/>
</dbReference>
<evidence type="ECO:0000256" key="11">
    <source>
        <dbReference type="RuleBase" id="RU003357"/>
    </source>
</evidence>
<dbReference type="Pfam" id="PF00593">
    <property type="entry name" value="TonB_dep_Rec_b-barrel"/>
    <property type="match status" value="1"/>
</dbReference>
<dbReference type="EMBL" id="BAAAFH010000011">
    <property type="protein sequence ID" value="GAA0875379.1"/>
    <property type="molecule type" value="Genomic_DNA"/>
</dbReference>
<keyword evidence="9 10" id="KW-0998">Cell outer membrane</keyword>
<evidence type="ECO:0000256" key="12">
    <source>
        <dbReference type="SAM" id="SignalP"/>
    </source>
</evidence>
<keyword evidence="3 10" id="KW-1134">Transmembrane beta strand</keyword>
<dbReference type="InterPro" id="IPR039426">
    <property type="entry name" value="TonB-dep_rcpt-like"/>
</dbReference>
<keyword evidence="6 11" id="KW-0798">TonB box</keyword>
<feature type="domain" description="TonB-dependent receptor plug" evidence="14">
    <location>
        <begin position="114"/>
        <end position="220"/>
    </location>
</feature>
<protein>
    <submittedName>
        <fullName evidence="15">TonB-dependent receptor</fullName>
    </submittedName>
</protein>
<evidence type="ECO:0000256" key="7">
    <source>
        <dbReference type="ARBA" id="ARBA00023136"/>
    </source>
</evidence>
<keyword evidence="4 10" id="KW-0812">Transmembrane</keyword>
<reference evidence="16" key="1">
    <citation type="journal article" date="2019" name="Int. J. Syst. Evol. Microbiol.">
        <title>The Global Catalogue of Microorganisms (GCM) 10K type strain sequencing project: providing services to taxonomists for standard genome sequencing and annotation.</title>
        <authorList>
            <consortium name="The Broad Institute Genomics Platform"/>
            <consortium name="The Broad Institute Genome Sequencing Center for Infectious Disease"/>
            <person name="Wu L."/>
            <person name="Ma J."/>
        </authorList>
    </citation>
    <scope>NUCLEOTIDE SEQUENCE [LARGE SCALE GENOMIC DNA]</scope>
    <source>
        <strain evidence="16">JCM 16083</strain>
    </source>
</reference>
<comment type="caution">
    <text evidence="15">The sequence shown here is derived from an EMBL/GenBank/DDBJ whole genome shotgun (WGS) entry which is preliminary data.</text>
</comment>
<evidence type="ECO:0000256" key="6">
    <source>
        <dbReference type="ARBA" id="ARBA00023077"/>
    </source>
</evidence>
<keyword evidence="7 10" id="KW-0472">Membrane</keyword>
<evidence type="ECO:0000256" key="1">
    <source>
        <dbReference type="ARBA" id="ARBA00004571"/>
    </source>
</evidence>
<comment type="subcellular location">
    <subcellularLocation>
        <location evidence="1 10">Cell outer membrane</location>
        <topology evidence="1 10">Multi-pass membrane protein</topology>
    </subcellularLocation>
</comment>
<dbReference type="PROSITE" id="PS01156">
    <property type="entry name" value="TONB_DEPENDENT_REC_2"/>
    <property type="match status" value="1"/>
</dbReference>
<dbReference type="PANTHER" id="PTHR30069:SF29">
    <property type="entry name" value="HEMOGLOBIN AND HEMOGLOBIN-HAPTOGLOBIN-BINDING PROTEIN 1-RELATED"/>
    <property type="match status" value="1"/>
</dbReference>
<keyword evidence="2 10" id="KW-0813">Transport</keyword>
<gene>
    <name evidence="15" type="ORF">GCM10009118_17880</name>
</gene>